<protein>
    <submittedName>
        <fullName evidence="1">Uncharacterized protein</fullName>
    </submittedName>
</protein>
<accession>A0A4Z1I713</accession>
<dbReference type="EMBL" id="PQXM01001660">
    <property type="protein sequence ID" value="TGO52407.1"/>
    <property type="molecule type" value="Genomic_DNA"/>
</dbReference>
<organism evidence="1 2">
    <name type="scientific">Botrytis elliptica</name>
    <dbReference type="NCBI Taxonomy" id="278938"/>
    <lineage>
        <taxon>Eukaryota</taxon>
        <taxon>Fungi</taxon>
        <taxon>Dikarya</taxon>
        <taxon>Ascomycota</taxon>
        <taxon>Pezizomycotina</taxon>
        <taxon>Leotiomycetes</taxon>
        <taxon>Helotiales</taxon>
        <taxon>Sclerotiniaceae</taxon>
        <taxon>Botrytis</taxon>
    </lineage>
</organism>
<reference evidence="1 2" key="1">
    <citation type="submission" date="2017-12" db="EMBL/GenBank/DDBJ databases">
        <title>Comparative genomics of Botrytis spp.</title>
        <authorList>
            <person name="Valero-Jimenez C.A."/>
            <person name="Tapia P."/>
            <person name="Veloso J."/>
            <person name="Silva-Moreno E."/>
            <person name="Staats M."/>
            <person name="Valdes J.H."/>
            <person name="Van Kan J.A.L."/>
        </authorList>
    </citation>
    <scope>NUCLEOTIDE SEQUENCE [LARGE SCALE GENOMIC DNA]</scope>
    <source>
        <strain evidence="1 2">Be9601</strain>
    </source>
</reference>
<dbReference type="AlphaFoldDB" id="A0A4Z1I713"/>
<keyword evidence="2" id="KW-1185">Reference proteome</keyword>
<evidence type="ECO:0000313" key="1">
    <source>
        <dbReference type="EMBL" id="TGO52407.1"/>
    </source>
</evidence>
<comment type="caution">
    <text evidence="1">The sequence shown here is derived from an EMBL/GenBank/DDBJ whole genome shotgun (WGS) entry which is preliminary data.</text>
</comment>
<dbReference type="Proteomes" id="UP000297229">
    <property type="component" value="Unassembled WGS sequence"/>
</dbReference>
<sequence length="339" mass="38020">MFQRGIFDGIDIIDDLLTLSISVPRKLNIKAAHLNNPVFLTGNLGGRGYNLDGCPLSTESVSTFFKSRALAVGYTETTTFYAWRKGASVRVDRIKGRNKARAFSVFLKSRVLAVGYTETMIFYAWRKGAGMRVDRIKGRNKARAFLGHTPGAFAFENYYDDAMVDLDVVAIALDEEEERVESIVQAGLYRVCYNLFSEDEKKFINAFVHQDERYAQATTSAERKRVSKCSRLRARYALRAHMREQFEKLHSMRKTTGQICSQDTHEGGIRGTPLNTRIRGQRKLFEEVVARAKVLAAEDIDEDAPEDDEDNVDLSDDLGVVFGDEAEVGSRVGGVETGV</sequence>
<name>A0A4Z1I713_9HELO</name>
<proteinExistence type="predicted"/>
<evidence type="ECO:0000313" key="2">
    <source>
        <dbReference type="Proteomes" id="UP000297229"/>
    </source>
</evidence>
<gene>
    <name evidence="1" type="ORF">BELL_1662g00020</name>
</gene>